<dbReference type="OrthoDB" id="7161178at2"/>
<dbReference type="EMBL" id="VHSH01000002">
    <property type="protein sequence ID" value="TQV82085.1"/>
    <property type="molecule type" value="Genomic_DNA"/>
</dbReference>
<proteinExistence type="inferred from homology"/>
<comment type="similarity">
    <text evidence="2">Belongs to the MreD family.</text>
</comment>
<keyword evidence="10" id="KW-1185">Reference proteome</keyword>
<dbReference type="GO" id="GO:0005886">
    <property type="term" value="C:plasma membrane"/>
    <property type="evidence" value="ECO:0007669"/>
    <property type="project" value="UniProtKB-SubCell"/>
</dbReference>
<keyword evidence="7 8" id="KW-0472">Membrane</keyword>
<dbReference type="AlphaFoldDB" id="A0A545TXY8"/>
<evidence type="ECO:0000256" key="2">
    <source>
        <dbReference type="ARBA" id="ARBA00007776"/>
    </source>
</evidence>
<keyword evidence="6 8" id="KW-1133">Transmembrane helix</keyword>
<keyword evidence="5" id="KW-0133">Cell shape</keyword>
<evidence type="ECO:0000256" key="8">
    <source>
        <dbReference type="SAM" id="Phobius"/>
    </source>
</evidence>
<feature type="transmembrane region" description="Helical" evidence="8">
    <location>
        <begin position="38"/>
        <end position="55"/>
    </location>
</feature>
<dbReference type="Proteomes" id="UP000315252">
    <property type="component" value="Unassembled WGS sequence"/>
</dbReference>
<feature type="transmembrane region" description="Helical" evidence="8">
    <location>
        <begin position="75"/>
        <end position="95"/>
    </location>
</feature>
<dbReference type="InterPro" id="IPR007227">
    <property type="entry name" value="Cell_shape_determining_MreD"/>
</dbReference>
<feature type="transmembrane region" description="Helical" evidence="8">
    <location>
        <begin position="107"/>
        <end position="132"/>
    </location>
</feature>
<evidence type="ECO:0000313" key="10">
    <source>
        <dbReference type="Proteomes" id="UP000315252"/>
    </source>
</evidence>
<comment type="subcellular location">
    <subcellularLocation>
        <location evidence="1">Cell membrane</location>
        <topology evidence="1">Multi-pass membrane protein</topology>
    </subcellularLocation>
</comment>
<feature type="transmembrane region" description="Helical" evidence="8">
    <location>
        <begin position="144"/>
        <end position="161"/>
    </location>
</feature>
<accession>A0A545TXY8</accession>
<evidence type="ECO:0000256" key="5">
    <source>
        <dbReference type="ARBA" id="ARBA00022960"/>
    </source>
</evidence>
<feature type="transmembrane region" description="Helical" evidence="8">
    <location>
        <begin position="12"/>
        <end position="31"/>
    </location>
</feature>
<keyword evidence="4 8" id="KW-0812">Transmembrane</keyword>
<protein>
    <submittedName>
        <fullName evidence="9">Rod shape-determining protein MreD</fullName>
    </submittedName>
</protein>
<dbReference type="NCBIfam" id="TIGR03426">
    <property type="entry name" value="shape_MreD"/>
    <property type="match status" value="1"/>
</dbReference>
<evidence type="ECO:0000256" key="4">
    <source>
        <dbReference type="ARBA" id="ARBA00022692"/>
    </source>
</evidence>
<gene>
    <name evidence="9" type="primary">mreD</name>
    <name evidence="9" type="ORF">FKG95_07605</name>
</gene>
<reference evidence="9 10" key="1">
    <citation type="submission" date="2019-06" db="EMBL/GenBank/DDBJ databases">
        <title>Whole genome sequence for Rhodospirillaceae sp. R148.</title>
        <authorList>
            <person name="Wang G."/>
        </authorList>
    </citation>
    <scope>NUCLEOTIDE SEQUENCE [LARGE SCALE GENOMIC DNA]</scope>
    <source>
        <strain evidence="9 10">R148</strain>
    </source>
</reference>
<evidence type="ECO:0000256" key="1">
    <source>
        <dbReference type="ARBA" id="ARBA00004651"/>
    </source>
</evidence>
<evidence type="ECO:0000256" key="3">
    <source>
        <dbReference type="ARBA" id="ARBA00022475"/>
    </source>
</evidence>
<dbReference type="Pfam" id="PF04093">
    <property type="entry name" value="MreD"/>
    <property type="match status" value="1"/>
</dbReference>
<sequence>MKFSLWQRMDAIARSMFPVTATLLLIMASMVPLRIPDLAPIIPSLSLIAVYYWTIHRPDLMPIWAVFVIGVAQDLLSGSMLGVGSISLLVVRYLVISQARFFTSASFVVIWSIFALVAFLAFFVMWILTSLLTATLVEYSSATFQYLMTLAVYPGFTWLFVHGQRLFLR</sequence>
<evidence type="ECO:0000256" key="6">
    <source>
        <dbReference type="ARBA" id="ARBA00022989"/>
    </source>
</evidence>
<evidence type="ECO:0000256" key="7">
    <source>
        <dbReference type="ARBA" id="ARBA00023136"/>
    </source>
</evidence>
<name>A0A545TXY8_9PROT</name>
<dbReference type="RefSeq" id="WP_142895715.1">
    <property type="nucleotide sequence ID" value="NZ_ML660053.1"/>
</dbReference>
<organism evidence="9 10">
    <name type="scientific">Denitrobaculum tricleocarpae</name>
    <dbReference type="NCBI Taxonomy" id="2591009"/>
    <lineage>
        <taxon>Bacteria</taxon>
        <taxon>Pseudomonadati</taxon>
        <taxon>Pseudomonadota</taxon>
        <taxon>Alphaproteobacteria</taxon>
        <taxon>Rhodospirillales</taxon>
        <taxon>Rhodospirillaceae</taxon>
        <taxon>Denitrobaculum</taxon>
    </lineage>
</organism>
<keyword evidence="3" id="KW-1003">Cell membrane</keyword>
<comment type="caution">
    <text evidence="9">The sequence shown here is derived from an EMBL/GenBank/DDBJ whole genome shotgun (WGS) entry which is preliminary data.</text>
</comment>
<dbReference type="GO" id="GO:0008360">
    <property type="term" value="P:regulation of cell shape"/>
    <property type="evidence" value="ECO:0007669"/>
    <property type="project" value="UniProtKB-KW"/>
</dbReference>
<evidence type="ECO:0000313" key="9">
    <source>
        <dbReference type="EMBL" id="TQV82085.1"/>
    </source>
</evidence>